<dbReference type="Proteomes" id="UP000741863">
    <property type="component" value="Unassembled WGS sequence"/>
</dbReference>
<keyword evidence="8 17" id="KW-0547">Nucleotide-binding</keyword>
<feature type="transmembrane region" description="Helical" evidence="17">
    <location>
        <begin position="150"/>
        <end position="169"/>
    </location>
</feature>
<dbReference type="Gene3D" id="3.40.1110.10">
    <property type="entry name" value="Calcium-transporting ATPase, cytoplasmic domain N"/>
    <property type="match status" value="1"/>
</dbReference>
<keyword evidence="12 17" id="KW-1133">Transmembrane helix</keyword>
<feature type="compositionally biased region" description="Basic and acidic residues" evidence="18">
    <location>
        <begin position="49"/>
        <end position="60"/>
    </location>
</feature>
<dbReference type="SUPFAM" id="SSF81653">
    <property type="entry name" value="Calcium ATPase, transduction domain A"/>
    <property type="match status" value="1"/>
</dbReference>
<evidence type="ECO:0000256" key="5">
    <source>
        <dbReference type="ARBA" id="ARBA00022553"/>
    </source>
</evidence>
<dbReference type="EMBL" id="JAFBEC010000009">
    <property type="protein sequence ID" value="MBM7634018.1"/>
    <property type="molecule type" value="Genomic_DNA"/>
</dbReference>
<comment type="similarity">
    <text evidence="2 17">Belongs to the cation transport ATPase (P-type) (TC 3.A.3) family. Type IB subfamily.</text>
</comment>
<feature type="transmembrane region" description="Helical" evidence="17">
    <location>
        <begin position="327"/>
        <end position="349"/>
    </location>
</feature>
<keyword evidence="7 17" id="KW-0479">Metal-binding</keyword>
<evidence type="ECO:0000256" key="4">
    <source>
        <dbReference type="ARBA" id="ARBA00022448"/>
    </source>
</evidence>
<dbReference type="NCBIfam" id="TIGR01511">
    <property type="entry name" value="ATPase-IB1_Cu"/>
    <property type="match status" value="1"/>
</dbReference>
<evidence type="ECO:0000256" key="18">
    <source>
        <dbReference type="SAM" id="MobiDB-lite"/>
    </source>
</evidence>
<feature type="compositionally biased region" description="Basic residues" evidence="18">
    <location>
        <begin position="61"/>
        <end position="70"/>
    </location>
</feature>
<keyword evidence="6 17" id="KW-0812">Transmembrane</keyword>
<feature type="compositionally biased region" description="Basic and acidic residues" evidence="18">
    <location>
        <begin position="1"/>
        <end position="19"/>
    </location>
</feature>
<evidence type="ECO:0000313" key="20">
    <source>
        <dbReference type="EMBL" id="MBM7634018.1"/>
    </source>
</evidence>
<dbReference type="NCBIfam" id="TIGR01494">
    <property type="entry name" value="ATPase_P-type"/>
    <property type="match status" value="1"/>
</dbReference>
<dbReference type="NCBIfam" id="TIGR01525">
    <property type="entry name" value="ATPase-IB_hvy"/>
    <property type="match status" value="1"/>
</dbReference>
<sequence length="718" mass="77962">MNRQDQDHQTKPESDDNHDHHHKSHNHHHNGGDPHAESHHGHEHHHHHEDREHDNHDHHGSHSGHGHHGHGGHEDMMADFKKRFFITVILAIPIIILSDMIQMFFNYTVTFPGDTAVELILASIVFFYGGWPFLTGLVSEIKDKSPGMMTLIGFAITVAYVYSAATVFGLEGMDFFWELATLIAIMLLGHWIEMKSVMKASDSLESLVEMMPQEANKLDEHDQVTSVSVSELKKGDRLLIKPGEKIPADGRILNGKSSVNESMLTGESEPVEKSEGDEVIGGAINTSGSLTIEVSKTSDEGYLSQVVQLVKEAQESKSKTQMLSDRAASLLFYVAVVAGIVTFSTWMALGVDTNFAVTRMVTVLVISCPHALGLAIPLVAARSTGISAQKGLFIRNRIGFESARRVDTMIFDKTGTLTHGEFGVTDIIPQKDVSEEELLRLAASLESQSEHPIAAGIVAKGREEQIDIPQPENFDSMTGAGITGNIDGKVISVVSPGYLKREGISYDEERLSKLSATGKTVVFVLQDQTLLGAIALADTVKESAKEAVERLHRMGIETVMLTGDNEKVAHEVAKQIGIDEVIAEVLPHEKAEKVKELKKDGKRVGMTGDGINDAPALANADLGVAVGAGTDVAMETADVVLVNSDPLDVVSIVDLSKITYRKMIQNLWWAAGYNIVAIPLAAGVLAPWGFLLDPALGAVLMSLSTVIVAINAQTLKMK</sequence>
<dbReference type="InterPro" id="IPR023214">
    <property type="entry name" value="HAD_sf"/>
</dbReference>
<keyword evidence="14" id="KW-0406">Ion transport</keyword>
<feature type="domain" description="P-type ATPase A" evidence="19">
    <location>
        <begin position="209"/>
        <end position="311"/>
    </location>
</feature>
<feature type="transmembrane region" description="Helical" evidence="17">
    <location>
        <begin position="119"/>
        <end position="138"/>
    </location>
</feature>
<evidence type="ECO:0000256" key="17">
    <source>
        <dbReference type="RuleBase" id="RU362081"/>
    </source>
</evidence>
<dbReference type="Gene3D" id="3.40.50.1000">
    <property type="entry name" value="HAD superfamily/HAD-like"/>
    <property type="match status" value="1"/>
</dbReference>
<feature type="region of interest" description="Disordered" evidence="18">
    <location>
        <begin position="1"/>
        <end position="73"/>
    </location>
</feature>
<accession>A0ABS2PGS3</accession>
<keyword evidence="5" id="KW-0597">Phosphoprotein</keyword>
<evidence type="ECO:0000256" key="16">
    <source>
        <dbReference type="ARBA" id="ARBA00049289"/>
    </source>
</evidence>
<reference evidence="20 21" key="1">
    <citation type="submission" date="2021-01" db="EMBL/GenBank/DDBJ databases">
        <title>Genomic Encyclopedia of Type Strains, Phase IV (KMG-IV): sequencing the most valuable type-strain genomes for metagenomic binning, comparative biology and taxonomic classification.</title>
        <authorList>
            <person name="Goeker M."/>
        </authorList>
    </citation>
    <scope>NUCLEOTIDE SEQUENCE [LARGE SCALE GENOMIC DNA]</scope>
    <source>
        <strain evidence="20 21">DSM 25540</strain>
    </source>
</reference>
<comment type="catalytic activity">
    <reaction evidence="16">
        <text>Cu(+)(in) + ATP + H2O = Cu(+)(out) + ADP + phosphate + H(+)</text>
        <dbReference type="Rhea" id="RHEA:25792"/>
        <dbReference type="ChEBI" id="CHEBI:15377"/>
        <dbReference type="ChEBI" id="CHEBI:15378"/>
        <dbReference type="ChEBI" id="CHEBI:30616"/>
        <dbReference type="ChEBI" id="CHEBI:43474"/>
        <dbReference type="ChEBI" id="CHEBI:49552"/>
        <dbReference type="ChEBI" id="CHEBI:456216"/>
        <dbReference type="EC" id="7.2.2.8"/>
    </reaction>
</comment>
<evidence type="ECO:0000256" key="2">
    <source>
        <dbReference type="ARBA" id="ARBA00006024"/>
    </source>
</evidence>
<dbReference type="CDD" id="cd07552">
    <property type="entry name" value="P-type_ATPase_Cu-like"/>
    <property type="match status" value="1"/>
</dbReference>
<evidence type="ECO:0000259" key="19">
    <source>
        <dbReference type="Pfam" id="PF00122"/>
    </source>
</evidence>
<gene>
    <name evidence="20" type="ORF">JOD17_003118</name>
</gene>
<evidence type="ECO:0000256" key="1">
    <source>
        <dbReference type="ARBA" id="ARBA00004127"/>
    </source>
</evidence>
<evidence type="ECO:0000256" key="3">
    <source>
        <dbReference type="ARBA" id="ARBA00012517"/>
    </source>
</evidence>
<dbReference type="RefSeq" id="WP_204698763.1">
    <property type="nucleotide sequence ID" value="NZ_JAFBEC010000009.1"/>
</dbReference>
<feature type="transmembrane region" description="Helical" evidence="17">
    <location>
        <begin position="175"/>
        <end position="192"/>
    </location>
</feature>
<comment type="caution">
    <text evidence="20">The sequence shown here is derived from an EMBL/GenBank/DDBJ whole genome shotgun (WGS) entry which is preliminary data.</text>
</comment>
<evidence type="ECO:0000256" key="11">
    <source>
        <dbReference type="ARBA" id="ARBA00022967"/>
    </source>
</evidence>
<evidence type="ECO:0000256" key="13">
    <source>
        <dbReference type="ARBA" id="ARBA00023008"/>
    </source>
</evidence>
<dbReference type="PROSITE" id="PS00154">
    <property type="entry name" value="ATPASE_E1_E2"/>
    <property type="match status" value="1"/>
</dbReference>
<evidence type="ECO:0000256" key="9">
    <source>
        <dbReference type="ARBA" id="ARBA00022796"/>
    </source>
</evidence>
<dbReference type="PRINTS" id="PR00120">
    <property type="entry name" value="HATPASE"/>
</dbReference>
<dbReference type="InterPro" id="IPR044492">
    <property type="entry name" value="P_typ_ATPase_HD_dom"/>
</dbReference>
<dbReference type="InterPro" id="IPR008250">
    <property type="entry name" value="ATPase_P-typ_transduc_dom_A_sf"/>
</dbReference>
<dbReference type="InterPro" id="IPR001757">
    <property type="entry name" value="P_typ_ATPase"/>
</dbReference>
<keyword evidence="15 17" id="KW-0472">Membrane</keyword>
<dbReference type="InterPro" id="IPR027256">
    <property type="entry name" value="P-typ_ATPase_IB"/>
</dbReference>
<proteinExistence type="inferred from homology"/>
<organism evidence="20 21">
    <name type="scientific">Geomicrobium sediminis</name>
    <dbReference type="NCBI Taxonomy" id="1347788"/>
    <lineage>
        <taxon>Bacteria</taxon>
        <taxon>Bacillati</taxon>
        <taxon>Bacillota</taxon>
        <taxon>Bacilli</taxon>
        <taxon>Bacillales</taxon>
        <taxon>Geomicrobium</taxon>
    </lineage>
</organism>
<feature type="transmembrane region" description="Helical" evidence="17">
    <location>
        <begin position="84"/>
        <end position="107"/>
    </location>
</feature>
<evidence type="ECO:0000256" key="8">
    <source>
        <dbReference type="ARBA" id="ARBA00022741"/>
    </source>
</evidence>
<evidence type="ECO:0000256" key="15">
    <source>
        <dbReference type="ARBA" id="ARBA00023136"/>
    </source>
</evidence>
<name>A0ABS2PGS3_9BACL</name>
<dbReference type="Gene3D" id="2.70.150.10">
    <property type="entry name" value="Calcium-transporting ATPase, cytoplasmic transduction domain A"/>
    <property type="match status" value="1"/>
</dbReference>
<dbReference type="Pfam" id="PF00122">
    <property type="entry name" value="E1-E2_ATPase"/>
    <property type="match status" value="1"/>
</dbReference>
<dbReference type="SFLD" id="SFLDG00002">
    <property type="entry name" value="C1.7:_P-type_atpase_like"/>
    <property type="match status" value="1"/>
</dbReference>
<dbReference type="InterPro" id="IPR059000">
    <property type="entry name" value="ATPase_P-type_domA"/>
</dbReference>
<dbReference type="PANTHER" id="PTHR43520:SF8">
    <property type="entry name" value="P-TYPE CU(+) TRANSPORTER"/>
    <property type="match status" value="1"/>
</dbReference>
<feature type="compositionally biased region" description="Basic residues" evidence="18">
    <location>
        <begin position="20"/>
        <end position="29"/>
    </location>
</feature>
<feature type="transmembrane region" description="Helical" evidence="17">
    <location>
        <begin position="361"/>
        <end position="381"/>
    </location>
</feature>
<keyword evidence="13" id="KW-0186">Copper</keyword>
<dbReference type="SFLD" id="SFLDF00027">
    <property type="entry name" value="p-type_atpase"/>
    <property type="match status" value="1"/>
</dbReference>
<protein>
    <recommendedName>
        <fullName evidence="3">P-type Cu(+) transporter</fullName>
        <ecNumber evidence="3">7.2.2.8</ecNumber>
    </recommendedName>
</protein>
<keyword evidence="17" id="KW-1003">Cell membrane</keyword>
<keyword evidence="21" id="KW-1185">Reference proteome</keyword>
<dbReference type="PANTHER" id="PTHR43520">
    <property type="entry name" value="ATP7, ISOFORM B"/>
    <property type="match status" value="1"/>
</dbReference>
<dbReference type="InterPro" id="IPR023298">
    <property type="entry name" value="ATPase_P-typ_TM_dom_sf"/>
</dbReference>
<dbReference type="SUPFAM" id="SSF81665">
    <property type="entry name" value="Calcium ATPase, transmembrane domain M"/>
    <property type="match status" value="1"/>
</dbReference>
<dbReference type="SFLD" id="SFLDS00003">
    <property type="entry name" value="Haloacid_Dehalogenase"/>
    <property type="match status" value="1"/>
</dbReference>
<keyword evidence="4" id="KW-0813">Transport</keyword>
<evidence type="ECO:0000256" key="12">
    <source>
        <dbReference type="ARBA" id="ARBA00022989"/>
    </source>
</evidence>
<dbReference type="InterPro" id="IPR036412">
    <property type="entry name" value="HAD-like_sf"/>
</dbReference>
<evidence type="ECO:0000313" key="21">
    <source>
        <dbReference type="Proteomes" id="UP000741863"/>
    </source>
</evidence>
<feature type="compositionally biased region" description="Basic and acidic residues" evidence="18">
    <location>
        <begin position="30"/>
        <end position="40"/>
    </location>
</feature>
<dbReference type="PRINTS" id="PR00119">
    <property type="entry name" value="CATATPASE"/>
</dbReference>
<dbReference type="SUPFAM" id="SSF56784">
    <property type="entry name" value="HAD-like"/>
    <property type="match status" value="1"/>
</dbReference>
<keyword evidence="11" id="KW-1278">Translocase</keyword>
<evidence type="ECO:0000256" key="7">
    <source>
        <dbReference type="ARBA" id="ARBA00022723"/>
    </source>
</evidence>
<dbReference type="NCBIfam" id="TIGR01512">
    <property type="entry name" value="ATPase-IB2_Cd"/>
    <property type="match status" value="1"/>
</dbReference>
<keyword evidence="9" id="KW-0187">Copper transport</keyword>
<dbReference type="InterPro" id="IPR023299">
    <property type="entry name" value="ATPase_P-typ_cyto_dom_N"/>
</dbReference>
<keyword evidence="10 17" id="KW-0067">ATP-binding</keyword>
<feature type="transmembrane region" description="Helical" evidence="17">
    <location>
        <begin position="694"/>
        <end position="712"/>
    </location>
</feature>
<feature type="transmembrane region" description="Helical" evidence="17">
    <location>
        <begin position="667"/>
        <end position="688"/>
    </location>
</feature>
<evidence type="ECO:0000256" key="14">
    <source>
        <dbReference type="ARBA" id="ARBA00023065"/>
    </source>
</evidence>
<evidence type="ECO:0000256" key="6">
    <source>
        <dbReference type="ARBA" id="ARBA00022692"/>
    </source>
</evidence>
<dbReference type="EC" id="7.2.2.8" evidence="3"/>
<dbReference type="InterPro" id="IPR018303">
    <property type="entry name" value="ATPase_P-typ_P_site"/>
</dbReference>
<dbReference type="Pfam" id="PF00702">
    <property type="entry name" value="Hydrolase"/>
    <property type="match status" value="1"/>
</dbReference>
<evidence type="ECO:0000256" key="10">
    <source>
        <dbReference type="ARBA" id="ARBA00022840"/>
    </source>
</evidence>
<comment type="subcellular location">
    <subcellularLocation>
        <location evidence="17">Cell membrane</location>
    </subcellularLocation>
    <subcellularLocation>
        <location evidence="1">Endomembrane system</location>
        <topology evidence="1">Multi-pass membrane protein</topology>
    </subcellularLocation>
</comment>